<dbReference type="EMBL" id="VVIW01000015">
    <property type="protein sequence ID" value="NHZ42871.1"/>
    <property type="molecule type" value="Genomic_DNA"/>
</dbReference>
<dbReference type="InterPro" id="IPR029058">
    <property type="entry name" value="AB_hydrolase_fold"/>
</dbReference>
<dbReference type="GO" id="GO:0016787">
    <property type="term" value="F:hydrolase activity"/>
    <property type="evidence" value="ECO:0007669"/>
    <property type="project" value="UniProtKB-KW"/>
</dbReference>
<evidence type="ECO:0000256" key="1">
    <source>
        <dbReference type="ARBA" id="ARBA00008645"/>
    </source>
</evidence>
<reference evidence="3 4" key="1">
    <citation type="submission" date="2019-09" db="EMBL/GenBank/DDBJ databases">
        <title>Taxonomy of Antarctic Massilia spp.: description of Massilia rubra sp. nov., Massilia aquatica sp. nov., Massilia mucilaginosa sp. nov., Massilia frigida sp. nov. isolated from streams, lakes and regoliths.</title>
        <authorList>
            <person name="Holochova P."/>
            <person name="Sedlacek I."/>
            <person name="Kralova S."/>
            <person name="Maslanova I."/>
            <person name="Busse H.-J."/>
            <person name="Stankova E."/>
            <person name="Vrbovska V."/>
            <person name="Kovarovic V."/>
            <person name="Bartak M."/>
            <person name="Svec P."/>
            <person name="Pantucek R."/>
        </authorList>
    </citation>
    <scope>NUCLEOTIDE SEQUENCE [LARGE SCALE GENOMIC DNA]</scope>
    <source>
        <strain evidence="3 4">CCM 8693</strain>
    </source>
</reference>
<keyword evidence="4" id="KW-1185">Reference proteome</keyword>
<name>A0ABX0MG49_9BURK</name>
<accession>A0ABX0MG49</accession>
<dbReference type="Gene3D" id="3.40.50.1820">
    <property type="entry name" value="alpha/beta hydrolase"/>
    <property type="match status" value="1"/>
</dbReference>
<evidence type="ECO:0000313" key="4">
    <source>
        <dbReference type="Proteomes" id="UP000819052"/>
    </source>
</evidence>
<evidence type="ECO:0000259" key="2">
    <source>
        <dbReference type="Pfam" id="PF12697"/>
    </source>
</evidence>
<protein>
    <submittedName>
        <fullName evidence="3">Alpha/beta hydrolase</fullName>
    </submittedName>
</protein>
<evidence type="ECO:0000313" key="3">
    <source>
        <dbReference type="EMBL" id="NHZ42871.1"/>
    </source>
</evidence>
<dbReference type="SUPFAM" id="SSF53474">
    <property type="entry name" value="alpha/beta-Hydrolases"/>
    <property type="match status" value="1"/>
</dbReference>
<dbReference type="Pfam" id="PF12697">
    <property type="entry name" value="Abhydrolase_6"/>
    <property type="match status" value="1"/>
</dbReference>
<keyword evidence="3" id="KW-0378">Hydrolase</keyword>
<proteinExistence type="inferred from homology"/>
<organism evidence="3 4">
    <name type="scientific">Massilia aquatica</name>
    <dbReference type="NCBI Taxonomy" id="2609000"/>
    <lineage>
        <taxon>Bacteria</taxon>
        <taxon>Pseudomonadati</taxon>
        <taxon>Pseudomonadota</taxon>
        <taxon>Betaproteobacteria</taxon>
        <taxon>Burkholderiales</taxon>
        <taxon>Oxalobacteraceae</taxon>
        <taxon>Telluria group</taxon>
        <taxon>Massilia</taxon>
    </lineage>
</organism>
<comment type="caution">
    <text evidence="3">The sequence shown here is derived from an EMBL/GenBank/DDBJ whole genome shotgun (WGS) entry which is preliminary data.</text>
</comment>
<sequence length="268" mass="29066">MSALRKNNVRVDGAGQQAMLFAHGFGCDQGMWRFVEPSFRAGYRTVLFDHVGSGGADLACYDPQRYDSLVQYADDVLDICAELQLEQAVFVGHSVSAMIGVLAAIKQPQLFSRLVLVCPSPCYINDSDDGATGYVGGFSRGDIAGLIDFLDDNFVAWSGAMAPTIMGNPERPELGQELESSFCRTDPTCARQFARVTFLSDNRPDLALLRTPALILQASEDAIAPPCVGDYLHQALRGSTLVRMAARGHCPNLSAPQETVAAIHDYLR</sequence>
<feature type="domain" description="AB hydrolase-1" evidence="2">
    <location>
        <begin position="20"/>
        <end position="262"/>
    </location>
</feature>
<comment type="similarity">
    <text evidence="1">Belongs to the AB hydrolase superfamily.</text>
</comment>
<gene>
    <name evidence="3" type="ORF">F1609_22240</name>
</gene>
<dbReference type="Proteomes" id="UP000819052">
    <property type="component" value="Unassembled WGS sequence"/>
</dbReference>
<dbReference type="PRINTS" id="PR00111">
    <property type="entry name" value="ABHYDROLASE"/>
</dbReference>
<dbReference type="InterPro" id="IPR000073">
    <property type="entry name" value="AB_hydrolase_1"/>
</dbReference>
<dbReference type="PANTHER" id="PTHR43039">
    <property type="entry name" value="ESTERASE-RELATED"/>
    <property type="match status" value="1"/>
</dbReference>